<organism evidence="2 4">
    <name type="scientific">Alkalithermobacter thermoalcaliphilus JW-YL-7 = DSM 7308</name>
    <dbReference type="NCBI Taxonomy" id="1121328"/>
    <lineage>
        <taxon>Bacteria</taxon>
        <taxon>Bacillati</taxon>
        <taxon>Bacillota</taxon>
        <taxon>Clostridia</taxon>
        <taxon>Peptostreptococcales</taxon>
        <taxon>Tepidibacteraceae</taxon>
        <taxon>Alkalithermobacter</taxon>
    </lineage>
</organism>
<keyword evidence="1" id="KW-1133">Transmembrane helix</keyword>
<dbReference type="AlphaFoldDB" id="A0A150FRL7"/>
<dbReference type="EMBL" id="FRBG01000005">
    <property type="protein sequence ID" value="SHK80059.1"/>
    <property type="molecule type" value="Genomic_DNA"/>
</dbReference>
<dbReference type="Proteomes" id="UP000323392">
    <property type="component" value="Unassembled WGS sequence"/>
</dbReference>
<comment type="caution">
    <text evidence="2">The sequence shown here is derived from an EMBL/GenBank/DDBJ whole genome shotgun (WGS) entry which is preliminary data.</text>
</comment>
<protein>
    <submittedName>
        <fullName evidence="2">Uncharacterized protein</fullName>
    </submittedName>
</protein>
<dbReference type="Proteomes" id="UP000092605">
    <property type="component" value="Unassembled WGS sequence"/>
</dbReference>
<gene>
    <name evidence="2" type="ORF">JWYL7_0930</name>
    <name evidence="3" type="ORF">SAMN05661008_00924</name>
</gene>
<dbReference type="PATRIC" id="fig|1121328.3.peg.936"/>
<dbReference type="RefSeq" id="WP_066069738.1">
    <property type="nucleotide sequence ID" value="NZ_FRBG01000005.1"/>
</dbReference>
<reference evidence="3 5" key="2">
    <citation type="submission" date="2016-11" db="EMBL/GenBank/DDBJ databases">
        <authorList>
            <person name="Varghese N."/>
            <person name="Submissions S."/>
        </authorList>
    </citation>
    <scope>NUCLEOTIDE SEQUENCE [LARGE SCALE GENOMIC DNA]</scope>
    <source>
        <strain evidence="3 5">DSM 7308</strain>
    </source>
</reference>
<evidence type="ECO:0000313" key="4">
    <source>
        <dbReference type="Proteomes" id="UP000092605"/>
    </source>
</evidence>
<keyword evidence="1" id="KW-0472">Membrane</keyword>
<proteinExistence type="predicted"/>
<dbReference type="EMBL" id="LSFY01000001">
    <property type="protein sequence ID" value="KXZ39855.1"/>
    <property type="molecule type" value="Genomic_DNA"/>
</dbReference>
<evidence type="ECO:0000313" key="2">
    <source>
        <dbReference type="EMBL" id="KXZ39855.1"/>
    </source>
</evidence>
<evidence type="ECO:0000313" key="3">
    <source>
        <dbReference type="EMBL" id="SHK80059.1"/>
    </source>
</evidence>
<name>A0A150FRL7_CLOPD</name>
<evidence type="ECO:0000313" key="5">
    <source>
        <dbReference type="Proteomes" id="UP000323392"/>
    </source>
</evidence>
<evidence type="ECO:0000256" key="1">
    <source>
        <dbReference type="SAM" id="Phobius"/>
    </source>
</evidence>
<reference evidence="2 4" key="1">
    <citation type="submission" date="2016-02" db="EMBL/GenBank/DDBJ databases">
        <title>Draft genome sequence for Clostridium paradoxum JW-YL-7.</title>
        <authorList>
            <person name="Utturkar S.M."/>
            <person name="Lancaster A."/>
            <person name="Poole F.L."/>
            <person name="Adams M.W."/>
            <person name="Brown S.D."/>
        </authorList>
    </citation>
    <scope>NUCLEOTIDE SEQUENCE [LARGE SCALE GENOMIC DNA]</scope>
    <source>
        <strain evidence="2 4">JW-YL-7</strain>
    </source>
</reference>
<feature type="transmembrane region" description="Helical" evidence="1">
    <location>
        <begin position="6"/>
        <end position="26"/>
    </location>
</feature>
<keyword evidence="5" id="KW-1185">Reference proteome</keyword>
<dbReference type="STRING" id="1121328.JWYL7_0930"/>
<dbReference type="OrthoDB" id="1758142at2"/>
<accession>A0A150FRL7</accession>
<keyword evidence="1" id="KW-0812">Transmembrane</keyword>
<sequence length="110" mass="13214">MNNVLYNYSLYFLLIAVICGYMIYIYKKYEEKVAIKEARELAYKLMLTAEKLFVKGDEKFIWVVNKFYNMLPEYTKNLFTEEDVENFIQKSFDEIKDILDDGMKNNSINK</sequence>